<sequence>MHLLLVLLLALATTVVAQPPAHRWHSTPCVDVEGGARYCIPTNKPCQGTVHGECPQAGTLATALCQDNIQCALPADTVCELRPATGQYACVLPKSTSQNVAPIAMSASKPADVPPSNAMHASLSAAKPESSIDSSASTTTGSATFVVVGAVGAVAVVALVAFRARRLGQANVTLEDSLVTPAVPHPDEETPDVNQHVADSGGSLTPTLVTSETPQIVSV</sequence>
<reference evidence="4" key="2">
    <citation type="submission" date="2019-06" db="EMBL/GenBank/DDBJ databases">
        <title>Genomics analysis of Aphanomyces spp. identifies a new class of oomycete effector associated with host adaptation.</title>
        <authorList>
            <person name="Gaulin E."/>
        </authorList>
    </citation>
    <scope>NUCLEOTIDE SEQUENCE</scope>
    <source>
        <strain evidence="4">CBS 578.67</strain>
    </source>
</reference>
<keyword evidence="2" id="KW-1133">Transmembrane helix</keyword>
<dbReference type="EMBL" id="CAADRA010002259">
    <property type="protein sequence ID" value="VFT82939.1"/>
    <property type="molecule type" value="Genomic_DNA"/>
</dbReference>
<dbReference type="Proteomes" id="UP000332933">
    <property type="component" value="Unassembled WGS sequence"/>
</dbReference>
<protein>
    <submittedName>
        <fullName evidence="5">Aste57867_5918 protein</fullName>
    </submittedName>
</protein>
<feature type="chain" id="PRO_5036116016" evidence="3">
    <location>
        <begin position="18"/>
        <end position="219"/>
    </location>
</feature>
<evidence type="ECO:0000313" key="6">
    <source>
        <dbReference type="Proteomes" id="UP000332933"/>
    </source>
</evidence>
<feature type="region of interest" description="Disordered" evidence="1">
    <location>
        <begin position="181"/>
        <end position="206"/>
    </location>
</feature>
<evidence type="ECO:0000256" key="3">
    <source>
        <dbReference type="SAM" id="SignalP"/>
    </source>
</evidence>
<feature type="transmembrane region" description="Helical" evidence="2">
    <location>
        <begin position="143"/>
        <end position="162"/>
    </location>
</feature>
<accession>A0A485KF95</accession>
<evidence type="ECO:0000256" key="2">
    <source>
        <dbReference type="SAM" id="Phobius"/>
    </source>
</evidence>
<evidence type="ECO:0000313" key="4">
    <source>
        <dbReference type="EMBL" id="KAF0709453.1"/>
    </source>
</evidence>
<keyword evidence="2" id="KW-0472">Membrane</keyword>
<reference evidence="5 6" key="1">
    <citation type="submission" date="2019-03" db="EMBL/GenBank/DDBJ databases">
        <authorList>
            <person name="Gaulin E."/>
            <person name="Dumas B."/>
        </authorList>
    </citation>
    <scope>NUCLEOTIDE SEQUENCE [LARGE SCALE GENOMIC DNA]</scope>
    <source>
        <strain evidence="5">CBS 568.67</strain>
    </source>
</reference>
<proteinExistence type="predicted"/>
<keyword evidence="3" id="KW-0732">Signal</keyword>
<dbReference type="AlphaFoldDB" id="A0A485KF95"/>
<name>A0A485KF95_9STRA</name>
<evidence type="ECO:0000313" key="5">
    <source>
        <dbReference type="EMBL" id="VFT82939.1"/>
    </source>
</evidence>
<keyword evidence="2" id="KW-0812">Transmembrane</keyword>
<evidence type="ECO:0000256" key="1">
    <source>
        <dbReference type="SAM" id="MobiDB-lite"/>
    </source>
</evidence>
<feature type="signal peptide" evidence="3">
    <location>
        <begin position="1"/>
        <end position="17"/>
    </location>
</feature>
<organism evidence="5 6">
    <name type="scientific">Aphanomyces stellatus</name>
    <dbReference type="NCBI Taxonomy" id="120398"/>
    <lineage>
        <taxon>Eukaryota</taxon>
        <taxon>Sar</taxon>
        <taxon>Stramenopiles</taxon>
        <taxon>Oomycota</taxon>
        <taxon>Saprolegniomycetes</taxon>
        <taxon>Saprolegniales</taxon>
        <taxon>Verrucalvaceae</taxon>
        <taxon>Aphanomyces</taxon>
    </lineage>
</organism>
<gene>
    <name evidence="5" type="primary">Aste57867_5918</name>
    <name evidence="4" type="ORF">As57867_005904</name>
    <name evidence="5" type="ORF">ASTE57867_5918</name>
</gene>
<dbReference type="EMBL" id="VJMH01002257">
    <property type="protein sequence ID" value="KAF0709453.1"/>
    <property type="molecule type" value="Genomic_DNA"/>
</dbReference>
<keyword evidence="6" id="KW-1185">Reference proteome</keyword>